<evidence type="ECO:0000313" key="11">
    <source>
        <dbReference type="EMBL" id="KAG0568570.1"/>
    </source>
</evidence>
<dbReference type="GO" id="GO:0000139">
    <property type="term" value="C:Golgi membrane"/>
    <property type="evidence" value="ECO:0007669"/>
    <property type="project" value="UniProtKB-SubCell"/>
</dbReference>
<evidence type="ECO:0000313" key="12">
    <source>
        <dbReference type="Proteomes" id="UP000822688"/>
    </source>
</evidence>
<comment type="caution">
    <text evidence="11">The sequence shown here is derived from an EMBL/GenBank/DDBJ whole genome shotgun (WGS) entry which is preliminary data.</text>
</comment>
<keyword evidence="12" id="KW-1185">Reference proteome</keyword>
<evidence type="ECO:0000259" key="10">
    <source>
        <dbReference type="Pfam" id="PF12022"/>
    </source>
</evidence>
<feature type="domain" description="Conserved oligomeric Golgi complex subunit 2 N-terminal" evidence="9">
    <location>
        <begin position="35"/>
        <end position="109"/>
    </location>
</feature>
<evidence type="ECO:0000259" key="9">
    <source>
        <dbReference type="Pfam" id="PF06148"/>
    </source>
</evidence>
<dbReference type="PANTHER" id="PTHR12961:SF0">
    <property type="entry name" value="CONSERVED OLIGOMERIC GOLGI COMPLEX SUBUNIT 2"/>
    <property type="match status" value="1"/>
</dbReference>
<proteinExistence type="inferred from homology"/>
<dbReference type="Proteomes" id="UP000822688">
    <property type="component" value="Chromosome 6"/>
</dbReference>
<keyword evidence="5" id="KW-0653">Protein transport</keyword>
<evidence type="ECO:0000256" key="1">
    <source>
        <dbReference type="ARBA" id="ARBA00004395"/>
    </source>
</evidence>
<feature type="domain" description="COG complex component COG2 C-terminal" evidence="10">
    <location>
        <begin position="421"/>
        <end position="727"/>
    </location>
</feature>
<dbReference type="GO" id="GO:0006891">
    <property type="term" value="P:intra-Golgi vesicle-mediated transport"/>
    <property type="evidence" value="ECO:0007669"/>
    <property type="project" value="TreeGrafter"/>
</dbReference>
<dbReference type="InterPro" id="IPR024603">
    <property type="entry name" value="COG_complex_COG2_C"/>
</dbReference>
<dbReference type="Pfam" id="PF12022">
    <property type="entry name" value="COG2_C"/>
    <property type="match status" value="1"/>
</dbReference>
<dbReference type="PANTHER" id="PTHR12961">
    <property type="entry name" value="CONSERVED OLIGOMERIC GOLGI COMPLEX COMPONENT 2"/>
    <property type="match status" value="1"/>
</dbReference>
<evidence type="ECO:0000256" key="4">
    <source>
        <dbReference type="ARBA" id="ARBA00022448"/>
    </source>
</evidence>
<evidence type="ECO:0000256" key="6">
    <source>
        <dbReference type="ARBA" id="ARBA00023034"/>
    </source>
</evidence>
<dbReference type="GO" id="GO:0007030">
    <property type="term" value="P:Golgi organization"/>
    <property type="evidence" value="ECO:0007669"/>
    <property type="project" value="InterPro"/>
</dbReference>
<dbReference type="EMBL" id="CM026427">
    <property type="protein sequence ID" value="KAG0568570.1"/>
    <property type="molecule type" value="Genomic_DNA"/>
</dbReference>
<sequence length="768" mass="84970">MAPAAEANPPSPLPLPMSHRSVVSMFGDDGDSAPLWFKKDAFSSPAFDPEAYISDLRRFVPFETLRAELRGHLGGLKNELVELINRDYTDFVNLSTKLVDVDGAVLRMRMPLNELRGRLVMVRDNVNATLLKLQDGLKRRADMSASREILELLLDTSHVVSKVEKLLLELQSMPEEGPQVPQADKSDGFRRVYSNGNLGEEQGASLEETRSRLLERIASEMNRLKFYVARAQDLPFIQNMKARISSADESLDAALRRCFVGALERRDETVIVHCLRAYAAIDNSAGAEEAFRSAVVAPFVQRIVFSQPSGVAATPRSDRLEEVLEEIKVHVQTDCQFLLDKAAAANSGLLVFDFLSNSILKEVLSSLQKGKPGAFSPGKPTEFLANYKSSLKFLGFLEEYCRSQTAVGAFRTTVAYADFIKQWNLQIYFTLRFQEIAQSLDQALAGPSVAQRGLAKAGENSLGLALSSSCTLWECLQRCWQDDVYIDAISDKFLRLTLQLLARHATWLSVGLAARRAGSATNHLGGEWALASAPEDFVLLRHDVELLVRMIKSSYTEEVLALLNGSAEDVTAVVRESLSMGSQSLLTMVPALSDVLTEALTEKCVEVLKQAKGIIATYRMTNRPLPSRHSPYVTSVFQPLKAFVDDERYAHVTKEMQAELITSVSEKITAQYDVLARDMVSVARQTEASLQLLRRGARQRGAGGADTSDNISDNLSDKICAQLFLDVQEYGRRLAALGVAAADIPAYISLWQCVAPQDRQEVVRYTLS</sequence>
<dbReference type="GO" id="GO:0015031">
    <property type="term" value="P:protein transport"/>
    <property type="evidence" value="ECO:0007669"/>
    <property type="project" value="UniProtKB-KW"/>
</dbReference>
<keyword evidence="7" id="KW-0472">Membrane</keyword>
<comment type="similarity">
    <text evidence="2">Belongs to the COG2 family.</text>
</comment>
<evidence type="ECO:0000256" key="8">
    <source>
        <dbReference type="ARBA" id="ARBA00031344"/>
    </source>
</evidence>
<dbReference type="InterPro" id="IPR024602">
    <property type="entry name" value="COG_su2_N"/>
</dbReference>
<keyword evidence="4" id="KW-0813">Transport</keyword>
<evidence type="ECO:0000256" key="2">
    <source>
        <dbReference type="ARBA" id="ARBA00007603"/>
    </source>
</evidence>
<keyword evidence="6" id="KW-0333">Golgi apparatus</keyword>
<dbReference type="Pfam" id="PF06148">
    <property type="entry name" value="COG2_N"/>
    <property type="match status" value="1"/>
</dbReference>
<evidence type="ECO:0000256" key="5">
    <source>
        <dbReference type="ARBA" id="ARBA00022927"/>
    </source>
</evidence>
<comment type="subcellular location">
    <subcellularLocation>
        <location evidence="1">Golgi apparatus membrane</location>
        <topology evidence="1">Peripheral membrane protein</topology>
    </subcellularLocation>
</comment>
<accession>A0A8T0HBC0</accession>
<evidence type="ECO:0000256" key="3">
    <source>
        <dbReference type="ARBA" id="ARBA00020977"/>
    </source>
</evidence>
<dbReference type="AlphaFoldDB" id="A0A8T0HBC0"/>
<name>A0A8T0HBC0_CERPU</name>
<evidence type="ECO:0000256" key="7">
    <source>
        <dbReference type="ARBA" id="ARBA00023136"/>
    </source>
</evidence>
<protein>
    <recommendedName>
        <fullName evidence="3">Conserved oligomeric Golgi complex subunit 2</fullName>
    </recommendedName>
    <alternativeName>
        <fullName evidence="8">Component of oligomeric Golgi complex 2</fullName>
    </alternativeName>
</protein>
<organism evidence="11 12">
    <name type="scientific">Ceratodon purpureus</name>
    <name type="common">Fire moss</name>
    <name type="synonym">Dicranum purpureum</name>
    <dbReference type="NCBI Taxonomy" id="3225"/>
    <lineage>
        <taxon>Eukaryota</taxon>
        <taxon>Viridiplantae</taxon>
        <taxon>Streptophyta</taxon>
        <taxon>Embryophyta</taxon>
        <taxon>Bryophyta</taxon>
        <taxon>Bryophytina</taxon>
        <taxon>Bryopsida</taxon>
        <taxon>Dicranidae</taxon>
        <taxon>Pseudoditrichales</taxon>
        <taxon>Ditrichaceae</taxon>
        <taxon>Ceratodon</taxon>
    </lineage>
</organism>
<dbReference type="InterPro" id="IPR009316">
    <property type="entry name" value="COG2"/>
</dbReference>
<dbReference type="GO" id="GO:0017119">
    <property type="term" value="C:Golgi transport complex"/>
    <property type="evidence" value="ECO:0007669"/>
    <property type="project" value="TreeGrafter"/>
</dbReference>
<gene>
    <name evidence="11" type="ORF">KC19_6G029700</name>
</gene>
<reference evidence="11 12" key="1">
    <citation type="submission" date="2020-06" db="EMBL/GenBank/DDBJ databases">
        <title>WGS assembly of Ceratodon purpureus strain R40.</title>
        <authorList>
            <person name="Carey S.B."/>
            <person name="Jenkins J."/>
            <person name="Shu S."/>
            <person name="Lovell J.T."/>
            <person name="Sreedasyam A."/>
            <person name="Maumus F."/>
            <person name="Tiley G.P."/>
            <person name="Fernandez-Pozo N."/>
            <person name="Barry K."/>
            <person name="Chen C."/>
            <person name="Wang M."/>
            <person name="Lipzen A."/>
            <person name="Daum C."/>
            <person name="Saski C.A."/>
            <person name="Payton A.C."/>
            <person name="Mcbreen J.C."/>
            <person name="Conrad R.E."/>
            <person name="Kollar L.M."/>
            <person name="Olsson S."/>
            <person name="Huttunen S."/>
            <person name="Landis J.B."/>
            <person name="Wickett N.J."/>
            <person name="Johnson M.G."/>
            <person name="Rensing S.A."/>
            <person name="Grimwood J."/>
            <person name="Schmutz J."/>
            <person name="Mcdaniel S.F."/>
        </authorList>
    </citation>
    <scope>NUCLEOTIDE SEQUENCE [LARGE SCALE GENOMIC DNA]</scope>
    <source>
        <strain evidence="11 12">R40</strain>
    </source>
</reference>